<dbReference type="InterPro" id="IPR050446">
    <property type="entry name" value="FAD-oxidoreductase/Apoptosis"/>
</dbReference>
<dbReference type="GO" id="GO:0009791">
    <property type="term" value="P:post-embryonic development"/>
    <property type="evidence" value="ECO:0007669"/>
    <property type="project" value="UniProtKB-ARBA"/>
</dbReference>
<dbReference type="GO" id="GO:0005739">
    <property type="term" value="C:mitochondrion"/>
    <property type="evidence" value="ECO:0007669"/>
    <property type="project" value="TreeGrafter"/>
</dbReference>
<dbReference type="SUPFAM" id="SSF51905">
    <property type="entry name" value="FAD/NAD(P)-binding domain"/>
    <property type="match status" value="2"/>
</dbReference>
<feature type="coiled-coil region" evidence="4">
    <location>
        <begin position="514"/>
        <end position="545"/>
    </location>
</feature>
<feature type="compositionally biased region" description="Basic and acidic residues" evidence="5">
    <location>
        <begin position="404"/>
        <end position="426"/>
    </location>
</feature>
<dbReference type="PROSITE" id="PS51076">
    <property type="entry name" value="MH2"/>
    <property type="match status" value="1"/>
</dbReference>
<dbReference type="Gene3D" id="2.60.200.10">
    <property type="match status" value="1"/>
</dbReference>
<dbReference type="GO" id="GO:0016174">
    <property type="term" value="F:NAD(P)H oxidase H2O2-forming activity"/>
    <property type="evidence" value="ECO:0007669"/>
    <property type="project" value="TreeGrafter"/>
</dbReference>
<dbReference type="GO" id="GO:0006355">
    <property type="term" value="P:regulation of DNA-templated transcription"/>
    <property type="evidence" value="ECO:0007669"/>
    <property type="project" value="InterPro"/>
</dbReference>
<evidence type="ECO:0000256" key="2">
    <source>
        <dbReference type="ARBA" id="ARBA00022827"/>
    </source>
</evidence>
<dbReference type="InterPro" id="IPR023753">
    <property type="entry name" value="FAD/NAD-binding_dom"/>
</dbReference>
<dbReference type="GO" id="GO:0050793">
    <property type="term" value="P:regulation of developmental process"/>
    <property type="evidence" value="ECO:0007669"/>
    <property type="project" value="UniProtKB-ARBA"/>
</dbReference>
<feature type="region of interest" description="Disordered" evidence="5">
    <location>
        <begin position="472"/>
        <end position="496"/>
    </location>
</feature>
<dbReference type="PANTHER" id="PTHR43557:SF4">
    <property type="entry name" value="APOPTOSIS-INDUCING FACTOR 1, MITOCHONDRIAL"/>
    <property type="match status" value="1"/>
</dbReference>
<name>A0A914HUT9_GLORO</name>
<dbReference type="GO" id="GO:0006915">
    <property type="term" value="P:apoptotic process"/>
    <property type="evidence" value="ECO:0007669"/>
    <property type="project" value="TreeGrafter"/>
</dbReference>
<protein>
    <submittedName>
        <fullName evidence="8">MH2 domain-containing protein</fullName>
    </submittedName>
</protein>
<proteinExistence type="predicted"/>
<evidence type="ECO:0000256" key="5">
    <source>
        <dbReference type="SAM" id="MobiDB-lite"/>
    </source>
</evidence>
<dbReference type="PRINTS" id="PR00368">
    <property type="entry name" value="FADPNR"/>
</dbReference>
<feature type="domain" description="MH2" evidence="6">
    <location>
        <begin position="154"/>
        <end position="356"/>
    </location>
</feature>
<dbReference type="Gene3D" id="3.50.50.60">
    <property type="entry name" value="FAD/NAD(P)-binding domain"/>
    <property type="match status" value="2"/>
</dbReference>
<evidence type="ECO:0000256" key="3">
    <source>
        <dbReference type="ARBA" id="ARBA00023002"/>
    </source>
</evidence>
<dbReference type="WBParaSite" id="Gr19_v10_g4196.t3">
    <property type="protein sequence ID" value="Gr19_v10_g4196.t3"/>
    <property type="gene ID" value="Gr19_v10_g4196"/>
</dbReference>
<sequence length="1087" mass="122891">MSAAQMSAALVCGANVCGAQMSAARKCLRRKCPRRKRLRRKCLRRKRLRRNVCGANVRGANVCGANVCGANVCGANVCGANVCGANVCGARLRRKRLRRKRLRRNVCGANVCGAQMSAAQMSAAQTSAAQMSAAQTSAAQCLRRKCPRRKCLRRKRLRRKRLRRKCLRRKRLRRNVCGANVRGANVCQSKKNVFIEGRICLGFLSNVNRNATIENTRRHIGMGIRMACSANSVLLTNQSEAAVFVQSRNANFKYSLQPTAVCRVPPGATMLIFDYLLFAGMLEKAREDGYQHVYEIVKMCFVRLSFIKGWGADYPRLDVTSTPCWLEIQLHQPMAWIDAALAQMDPPDHNGVTSAKVKKQDFSRKPPKSRENLLNQLSDFHNLCSMQFKSKTQTAHINGRKHREAQLKQRDQQLKRSEDTTNERSNNRTAEVGLKRKQPPGLDASDSEGEKKLKRETDVVLIERTTVPWKAEVRTSDREKSERNSGANVIDGIPKGFFDDENMNNRVRETIEKQKQISNEIDRFYKEVEEMETQKEDEHEELAERSAIRSDIEMIDEQIERWKAVNELEKQKELKCLTMTLKSILIRSESCFEECRAIFAHRWCYYASLSIRARDPDARVLIITDEQESPYKRGPLSKELWWFADETGVESLSHTNPTSTSGRRRFAFYEADGFYLSPEELDHWEHGGVGLMRGAKVVRVNTDENFVELEDGRRIEFGKCLIATGSDALMQNSLGRISELEDHVTVLGKAADFRKIYTKMDKMAADGDVQNVVVVLGGGLLGTELAYSLNRRYARDREKASLKIVQLCYEPGVLSEILPEALSDYSTDLLRVQGIDVLTDTCINSATFSPKNLKAHQRKLCLNTKTSTINEKLDREPTRQQILCDHLIIALGAEPRVELADEKTGIKLDKENGGVMADEHLHRRRRCTHWQHAQITGRLAGENMTDGHKTYTHQGAFVTMFGPFGHICGVGDVNPHSLNTTTIMAKNERNVAEDSDDELRAVVLYTDPNTNIVSGVLLFNILGLGEEWARKLIGDTLPLNGRISAEYAKLFELWESESGDKKTMETKEENSGALTNEELEAYQRRED</sequence>
<dbReference type="PANTHER" id="PTHR43557">
    <property type="entry name" value="APOPTOSIS-INDUCING FACTOR 1"/>
    <property type="match status" value="1"/>
</dbReference>
<dbReference type="AlphaFoldDB" id="A0A914HUT9"/>
<dbReference type="InterPro" id="IPR017855">
    <property type="entry name" value="SMAD-like_dom_sf"/>
</dbReference>
<dbReference type="SUPFAM" id="SSF141571">
    <property type="entry name" value="Pentapeptide repeat-like"/>
    <property type="match status" value="1"/>
</dbReference>
<keyword evidence="2" id="KW-0274">FAD</keyword>
<feature type="compositionally biased region" description="Basic and acidic residues" evidence="5">
    <location>
        <begin position="358"/>
        <end position="370"/>
    </location>
</feature>
<dbReference type="GO" id="GO:0071949">
    <property type="term" value="F:FAD binding"/>
    <property type="evidence" value="ECO:0007669"/>
    <property type="project" value="TreeGrafter"/>
</dbReference>
<evidence type="ECO:0000256" key="1">
    <source>
        <dbReference type="ARBA" id="ARBA00022630"/>
    </source>
</evidence>
<accession>A0A914HUT9</accession>
<dbReference type="InterPro" id="IPR008984">
    <property type="entry name" value="SMAD_FHA_dom_sf"/>
</dbReference>
<keyword evidence="7" id="KW-1185">Reference proteome</keyword>
<keyword evidence="3" id="KW-0560">Oxidoreductase</keyword>
<evidence type="ECO:0000256" key="4">
    <source>
        <dbReference type="SAM" id="Coils"/>
    </source>
</evidence>
<organism evidence="7 8">
    <name type="scientific">Globodera rostochiensis</name>
    <name type="common">Golden nematode worm</name>
    <name type="synonym">Heterodera rostochiensis</name>
    <dbReference type="NCBI Taxonomy" id="31243"/>
    <lineage>
        <taxon>Eukaryota</taxon>
        <taxon>Metazoa</taxon>
        <taxon>Ecdysozoa</taxon>
        <taxon>Nematoda</taxon>
        <taxon>Chromadorea</taxon>
        <taxon>Rhabditida</taxon>
        <taxon>Tylenchina</taxon>
        <taxon>Tylenchomorpha</taxon>
        <taxon>Tylenchoidea</taxon>
        <taxon>Heteroderidae</taxon>
        <taxon>Heteroderinae</taxon>
        <taxon>Globodera</taxon>
    </lineage>
</organism>
<keyword evidence="4" id="KW-0175">Coiled coil</keyword>
<feature type="region of interest" description="Disordered" evidence="5">
    <location>
        <begin position="1058"/>
        <end position="1087"/>
    </location>
</feature>
<dbReference type="Pfam" id="PF03166">
    <property type="entry name" value="MH2"/>
    <property type="match status" value="1"/>
</dbReference>
<reference evidence="8" key="1">
    <citation type="submission" date="2022-11" db="UniProtKB">
        <authorList>
            <consortium name="WormBaseParasite"/>
        </authorList>
    </citation>
    <scope>IDENTIFICATION</scope>
</reference>
<dbReference type="GO" id="GO:0051239">
    <property type="term" value="P:regulation of multicellular organismal process"/>
    <property type="evidence" value="ECO:0007669"/>
    <property type="project" value="UniProtKB-ARBA"/>
</dbReference>
<evidence type="ECO:0000259" key="6">
    <source>
        <dbReference type="PROSITE" id="PS51076"/>
    </source>
</evidence>
<dbReference type="InterPro" id="IPR036188">
    <property type="entry name" value="FAD/NAD-bd_sf"/>
</dbReference>
<feature type="region of interest" description="Disordered" evidence="5">
    <location>
        <begin position="392"/>
        <end position="453"/>
    </location>
</feature>
<dbReference type="InterPro" id="IPR059039">
    <property type="entry name" value="ZNF380_CC"/>
</dbReference>
<dbReference type="Pfam" id="PF23406">
    <property type="entry name" value="ZNF380_CC"/>
    <property type="match status" value="1"/>
</dbReference>
<feature type="region of interest" description="Disordered" evidence="5">
    <location>
        <begin position="347"/>
        <end position="370"/>
    </location>
</feature>
<feature type="compositionally biased region" description="Basic and acidic residues" evidence="5">
    <location>
        <begin position="1058"/>
        <end position="1070"/>
    </location>
</feature>
<evidence type="ECO:0000313" key="7">
    <source>
        <dbReference type="Proteomes" id="UP000887572"/>
    </source>
</evidence>
<feature type="compositionally biased region" description="Basic and acidic residues" evidence="5">
    <location>
        <begin position="472"/>
        <end position="483"/>
    </location>
</feature>
<dbReference type="Gene3D" id="2.160.20.80">
    <property type="entry name" value="E3 ubiquitin-protein ligase SopA"/>
    <property type="match status" value="1"/>
</dbReference>
<dbReference type="Proteomes" id="UP000887572">
    <property type="component" value="Unplaced"/>
</dbReference>
<evidence type="ECO:0000313" key="8">
    <source>
        <dbReference type="WBParaSite" id="Gr19_v10_g4196.t3"/>
    </source>
</evidence>
<dbReference type="SUPFAM" id="SSF49879">
    <property type="entry name" value="SMAD/FHA domain"/>
    <property type="match status" value="1"/>
</dbReference>
<dbReference type="InterPro" id="IPR001132">
    <property type="entry name" value="SMAD_dom_Dwarfin-type"/>
</dbReference>
<dbReference type="SMART" id="SM00524">
    <property type="entry name" value="DWB"/>
    <property type="match status" value="1"/>
</dbReference>
<dbReference type="GO" id="GO:0033108">
    <property type="term" value="P:mitochondrial respiratory chain complex assembly"/>
    <property type="evidence" value="ECO:0007669"/>
    <property type="project" value="TreeGrafter"/>
</dbReference>
<dbReference type="Pfam" id="PF07992">
    <property type="entry name" value="Pyr_redox_2"/>
    <property type="match status" value="1"/>
</dbReference>
<keyword evidence="1" id="KW-0285">Flavoprotein</keyword>